<dbReference type="PANTHER" id="PTHR24174:SF1">
    <property type="entry name" value="IP14385P"/>
    <property type="match status" value="1"/>
</dbReference>
<evidence type="ECO:0000313" key="5">
    <source>
        <dbReference type="Proteomes" id="UP001159363"/>
    </source>
</evidence>
<feature type="compositionally biased region" description="Polar residues" evidence="3">
    <location>
        <begin position="1112"/>
        <end position="1128"/>
    </location>
</feature>
<keyword evidence="2" id="KW-0040">ANK repeat</keyword>
<keyword evidence="1" id="KW-0677">Repeat</keyword>
<dbReference type="Gene3D" id="2.30.29.30">
    <property type="entry name" value="Pleckstrin-homology domain (PH domain)/Phosphotyrosine-binding domain (PTB)"/>
    <property type="match status" value="2"/>
</dbReference>
<protein>
    <submittedName>
        <fullName evidence="4">Uncharacterized protein</fullName>
    </submittedName>
</protein>
<dbReference type="InterPro" id="IPR033635">
    <property type="entry name" value="ANKS1/Caskin"/>
</dbReference>
<accession>A0ABQ9GBM4</accession>
<feature type="compositionally biased region" description="Low complexity" evidence="3">
    <location>
        <begin position="1102"/>
        <end position="1111"/>
    </location>
</feature>
<feature type="region of interest" description="Disordered" evidence="3">
    <location>
        <begin position="255"/>
        <end position="293"/>
    </location>
</feature>
<name>A0ABQ9GBM4_9NEOP</name>
<proteinExistence type="predicted"/>
<dbReference type="Proteomes" id="UP001159363">
    <property type="component" value="Chromosome 13"/>
</dbReference>
<reference evidence="4 5" key="1">
    <citation type="submission" date="2023-02" db="EMBL/GenBank/DDBJ databases">
        <title>LHISI_Scaffold_Assembly.</title>
        <authorList>
            <person name="Stuart O.P."/>
            <person name="Cleave R."/>
            <person name="Magrath M.J.L."/>
            <person name="Mikheyev A.S."/>
        </authorList>
    </citation>
    <scope>NUCLEOTIDE SEQUENCE [LARGE SCALE GENOMIC DNA]</scope>
    <source>
        <strain evidence="4">Daus_M_001</strain>
        <tissue evidence="4">Leg muscle</tissue>
    </source>
</reference>
<dbReference type="InterPro" id="IPR011993">
    <property type="entry name" value="PH-like_dom_sf"/>
</dbReference>
<feature type="region of interest" description="Disordered" evidence="3">
    <location>
        <begin position="1051"/>
        <end position="1134"/>
    </location>
</feature>
<sequence>MCPLLGGPDLRPFVEKYPYLSQDWVVVPSSVPGIQPLPPRVQPLISTTEAGANTADPLGTHDLFCTLLCAANRVFTQERPSTSGTPNNPFISAPPPRDPLRASVWDMQPARGSSSLARNTGYLWEQYVLSPSLVGPSRAQRFVLSPSATALSTVFPALTIVEVEVGRELSRQAEPYTHNKLVAQFTRMAPPRPPGPAFSHVGNVADVAFQRRFTSEYSPHPRLYIPLLFQLQFSSPKEFDCWKSNIQQLKEEIKEKLPASGTATSTLRHSHKKSRPPPPPVAAPGTAPGDGELEIREPSELLVGVPATLTTQWRHHPHVLLSSTVTYVANPPPPLVVERLACSPPTMAGHRIFARGNRAGRCFWSASFLGNLPFPPLHSPLHTHLIPPSQIGSQDLAVKSLPNLFTRPYAFWNITCPTWGKCQPWKCRTAKARDRNRTSLGGIHVYLHVCRLRGGLVVRLLASHPGERGSITGAAVAGSSHVGIVSGISRLPRPFIPVLLHTHLASPSSALKISMLRAARVSSLTPRLCICSIDREPAITVIDMYRVVTAEQNVDRYRSVVLAGVLQYLGSTVVKELRGTESTKKSIQKLKKATKEPKSSPDIVLAISYHGVQFLNPANQVSPLSRPFTRLDALRYSWSSLKAPVCLELFEAEKRGSDKGDTAMRSKFAIAAKACFHGIAQGIFHRRIHTEAEGSELASNVLVSLGVPTGLSAYQLVSPLVDDRPINNAVKYRVVSVRCGMDQQVEPRVFRGLSWQQAWLDSPLYTRDIIVCLLVAVIKTAFRPQCVNILVPPEPLRCLAGGALKPRHDVARTLRGTKFSRVAAGLRVGTCRDGVRARDPQHPTARATTRTIAYITKDHASKSHYCHVFCVQTMVSSRTAGTSPCDQGTGVRRVHAEVDFAIGSQFITHALDDSDPIADLQRNETFKHSLTPLLPAYYWLTVKRGVPKQLPSNHNSGRKEHRDFQKCSVYREHTINTEYAHNNLDAAPLLDFGGAPRSCSAQIGNHCHGMFAVSSHFSNQTFEKTPRDQATEVILTLGQAFEVAYQMALRDQAPPTAPPPGARNGHTRSQSANQLPPPPGAAAAGHARSLSVDEARLNGQEAAGPPNAAAASTPQTPKATTPSQQAPIVQTEEL</sequence>
<dbReference type="EMBL" id="JARBHB010000014">
    <property type="protein sequence ID" value="KAJ8868484.1"/>
    <property type="molecule type" value="Genomic_DNA"/>
</dbReference>
<evidence type="ECO:0000313" key="4">
    <source>
        <dbReference type="EMBL" id="KAJ8868484.1"/>
    </source>
</evidence>
<evidence type="ECO:0000256" key="1">
    <source>
        <dbReference type="ARBA" id="ARBA00022737"/>
    </source>
</evidence>
<evidence type="ECO:0000256" key="2">
    <source>
        <dbReference type="ARBA" id="ARBA00023043"/>
    </source>
</evidence>
<dbReference type="SUPFAM" id="SSF50729">
    <property type="entry name" value="PH domain-like"/>
    <property type="match status" value="1"/>
</dbReference>
<keyword evidence="5" id="KW-1185">Reference proteome</keyword>
<evidence type="ECO:0000256" key="3">
    <source>
        <dbReference type="SAM" id="MobiDB-lite"/>
    </source>
</evidence>
<comment type="caution">
    <text evidence="4">The sequence shown here is derived from an EMBL/GenBank/DDBJ whole genome shotgun (WGS) entry which is preliminary data.</text>
</comment>
<dbReference type="PANTHER" id="PTHR24174">
    <property type="entry name" value="ANKYRIN REPEAT AND STERILE ALPHA MOTIF DOMAIN-CONTAINING PROTEIN 1"/>
    <property type="match status" value="1"/>
</dbReference>
<gene>
    <name evidence="4" type="ORF">PR048_030012</name>
</gene>
<organism evidence="4 5">
    <name type="scientific">Dryococelus australis</name>
    <dbReference type="NCBI Taxonomy" id="614101"/>
    <lineage>
        <taxon>Eukaryota</taxon>
        <taxon>Metazoa</taxon>
        <taxon>Ecdysozoa</taxon>
        <taxon>Arthropoda</taxon>
        <taxon>Hexapoda</taxon>
        <taxon>Insecta</taxon>
        <taxon>Pterygota</taxon>
        <taxon>Neoptera</taxon>
        <taxon>Polyneoptera</taxon>
        <taxon>Phasmatodea</taxon>
        <taxon>Verophasmatodea</taxon>
        <taxon>Anareolatae</taxon>
        <taxon>Phasmatidae</taxon>
        <taxon>Eurycanthinae</taxon>
        <taxon>Dryococelus</taxon>
    </lineage>
</organism>